<protein>
    <submittedName>
        <fullName evidence="3">Uncharacterized protein</fullName>
    </submittedName>
</protein>
<evidence type="ECO:0000256" key="2">
    <source>
        <dbReference type="SAM" id="MobiDB-lite"/>
    </source>
</evidence>
<reference evidence="3 4" key="1">
    <citation type="journal article" date="2018" name="PLoS Pathog.">
        <title>Evolution of structural diversity of trichothecenes, a family of toxins produced by plant pathogenic and entomopathogenic fungi.</title>
        <authorList>
            <person name="Proctor R.H."/>
            <person name="McCormick S.P."/>
            <person name="Kim H.S."/>
            <person name="Cardoza R.E."/>
            <person name="Stanley A.M."/>
            <person name="Lindo L."/>
            <person name="Kelly A."/>
            <person name="Brown D.W."/>
            <person name="Lee T."/>
            <person name="Vaughan M.M."/>
            <person name="Alexander N.J."/>
            <person name="Busman M."/>
            <person name="Gutierrez S."/>
        </authorList>
    </citation>
    <scope>NUCLEOTIDE SEQUENCE [LARGE SCALE GENOMIC DNA]</scope>
    <source>
        <strain evidence="3 4">NRRL 20695</strain>
    </source>
</reference>
<evidence type="ECO:0000313" key="4">
    <source>
        <dbReference type="Proteomes" id="UP000266234"/>
    </source>
</evidence>
<dbReference type="EMBL" id="PXOG01000321">
    <property type="protein sequence ID" value="RGP61097.1"/>
    <property type="molecule type" value="Genomic_DNA"/>
</dbReference>
<feature type="compositionally biased region" description="Pro residues" evidence="2">
    <location>
        <begin position="212"/>
        <end position="229"/>
    </location>
</feature>
<sequence length="376" mass="42066">MATLSSLDVNTTNSAVVAWCWNDTTRFLAEPDPQIRDITFTTRFDSIATFFQLNIPIRIKGIKTGTTLILRLSPSLISSFEITQDPAIPNAVRDKFHSSTLCLNFRLNGHPQVLVPAEAQEPLAPLRAQSGTVLDAIHELANTTAFLVYIKNSSPSKAQLQSVCDVVSRGVSLVIQDDIASLYSGTGAKIVTLPAPHTTSLQCLPQQCPPHTEAPPPSYDQTEPPPPHAPLYDSRKRRRLKDDRDERDEDIALIWAQLETIQARYGAEIKALREENLDLREEVDDLRKQVAASDKRHRDLKEEFDALEARTEIKGDELGDELDVKILDARSEIQDLADSVKCVREDVDQDRLVDRVKYKVLDHIRASLSFDMPPAD</sequence>
<evidence type="ECO:0000313" key="3">
    <source>
        <dbReference type="EMBL" id="RGP61097.1"/>
    </source>
</evidence>
<accession>A0A395RLV5</accession>
<organism evidence="3 4">
    <name type="scientific">Fusarium longipes</name>
    <dbReference type="NCBI Taxonomy" id="694270"/>
    <lineage>
        <taxon>Eukaryota</taxon>
        <taxon>Fungi</taxon>
        <taxon>Dikarya</taxon>
        <taxon>Ascomycota</taxon>
        <taxon>Pezizomycotina</taxon>
        <taxon>Sordariomycetes</taxon>
        <taxon>Hypocreomycetidae</taxon>
        <taxon>Hypocreales</taxon>
        <taxon>Nectriaceae</taxon>
        <taxon>Fusarium</taxon>
    </lineage>
</organism>
<gene>
    <name evidence="3" type="ORF">FLONG3_10652</name>
</gene>
<name>A0A395RLV5_9HYPO</name>
<proteinExistence type="predicted"/>
<dbReference type="Proteomes" id="UP000266234">
    <property type="component" value="Unassembled WGS sequence"/>
</dbReference>
<dbReference type="OrthoDB" id="47007at2759"/>
<dbReference type="AlphaFoldDB" id="A0A395RLV5"/>
<dbReference type="STRING" id="694270.A0A395RLV5"/>
<comment type="caution">
    <text evidence="3">The sequence shown here is derived from an EMBL/GenBank/DDBJ whole genome shotgun (WGS) entry which is preliminary data.</text>
</comment>
<keyword evidence="4" id="KW-1185">Reference proteome</keyword>
<feature type="region of interest" description="Disordered" evidence="2">
    <location>
        <begin position="205"/>
        <end position="243"/>
    </location>
</feature>
<evidence type="ECO:0000256" key="1">
    <source>
        <dbReference type="SAM" id="Coils"/>
    </source>
</evidence>
<feature type="coiled-coil region" evidence="1">
    <location>
        <begin position="262"/>
        <end position="310"/>
    </location>
</feature>
<keyword evidence="1" id="KW-0175">Coiled coil</keyword>